<evidence type="ECO:0000256" key="9">
    <source>
        <dbReference type="ARBA" id="ARBA00054718"/>
    </source>
</evidence>
<keyword evidence="4" id="KW-0547">Nucleotide-binding</keyword>
<keyword evidence="5 13" id="KW-0067">ATP-binding</keyword>
<dbReference type="PANTHER" id="PTHR43166">
    <property type="entry name" value="AMINO ACID IMPORT ATP-BINDING PROTEIN"/>
    <property type="match status" value="1"/>
</dbReference>
<sequence length="384" mass="40984">MTAIVSLRHVSRTFTPRRRSSTAPAVTAVDDVSLDVEAGSVTGIIGHSGAGKSTLVRLINALELPDSGAVEVGGREVTSLSERELRRLRSSIGMIFQQFNLFGSRTVEQNVEYPLRIAGWDRAERSRRVAELLAYVGMSGAAHRFPGQLSGGQKQRVGIARALATRPSLLLADEATSALDPNTTAEVLELLQRVNRDTGTTIVVITHEMNVVRSICDTVAVMEHGRLLDHGPVYDVFAHPRFPETRRFIESTIQDAPTAATIDRLRAHHPGTFVTVSIVDSAAASAGPSAQQQVLETLARHRSVSSGVVFGAVVEIAERPYGSLTYALDGSPDAVRALVDDLAASTSVTVWPAVTPDGDAAPPQPGGPALVTTPDRLEVKGGRR</sequence>
<dbReference type="InterPro" id="IPR003439">
    <property type="entry name" value="ABC_transporter-like_ATP-bd"/>
</dbReference>
<dbReference type="KEGG" id="rain:Rai3103_15290"/>
<dbReference type="PANTHER" id="PTHR43166:SF30">
    <property type="entry name" value="METHIONINE IMPORT ATP-BINDING PROTEIN METN"/>
    <property type="match status" value="1"/>
</dbReference>
<dbReference type="Proteomes" id="UP000386847">
    <property type="component" value="Chromosome"/>
</dbReference>
<evidence type="ECO:0000256" key="10">
    <source>
        <dbReference type="ARBA" id="ARBA00063837"/>
    </source>
</evidence>
<dbReference type="PROSITE" id="PS50893">
    <property type="entry name" value="ABC_TRANSPORTER_2"/>
    <property type="match status" value="1"/>
</dbReference>
<keyword evidence="7" id="KW-0029">Amino-acid transport</keyword>
<keyword evidence="8" id="KW-0472">Membrane</keyword>
<dbReference type="InterPro" id="IPR041701">
    <property type="entry name" value="MetN_ABC"/>
</dbReference>
<dbReference type="FunFam" id="3.40.50.300:FF:000056">
    <property type="entry name" value="Cell division ATP-binding protein FtsE"/>
    <property type="match status" value="1"/>
</dbReference>
<evidence type="ECO:0000256" key="2">
    <source>
        <dbReference type="ARBA" id="ARBA00022448"/>
    </source>
</evidence>
<evidence type="ECO:0000256" key="7">
    <source>
        <dbReference type="ARBA" id="ARBA00022970"/>
    </source>
</evidence>
<dbReference type="InterPro" id="IPR045865">
    <property type="entry name" value="ACT-like_dom_sf"/>
</dbReference>
<feature type="compositionally biased region" description="Basic and acidic residues" evidence="11">
    <location>
        <begin position="375"/>
        <end position="384"/>
    </location>
</feature>
<evidence type="ECO:0000256" key="1">
    <source>
        <dbReference type="ARBA" id="ARBA00005417"/>
    </source>
</evidence>
<dbReference type="InterPro" id="IPR050086">
    <property type="entry name" value="MetN_ABC_transporter-like"/>
</dbReference>
<dbReference type="Pfam" id="PF09383">
    <property type="entry name" value="NIL"/>
    <property type="match status" value="1"/>
</dbReference>
<name>A0A5Q2FK99_9ACTN</name>
<dbReference type="GO" id="GO:0005886">
    <property type="term" value="C:plasma membrane"/>
    <property type="evidence" value="ECO:0007669"/>
    <property type="project" value="UniProtKB-ARBA"/>
</dbReference>
<keyword evidence="2" id="KW-0813">Transport</keyword>
<dbReference type="EMBL" id="CP045725">
    <property type="protein sequence ID" value="QGF24766.1"/>
    <property type="molecule type" value="Genomic_DNA"/>
</dbReference>
<gene>
    <name evidence="13" type="ORF">Rai3103_15290</name>
</gene>
<dbReference type="InterPro" id="IPR003593">
    <property type="entry name" value="AAA+_ATPase"/>
</dbReference>
<evidence type="ECO:0000256" key="4">
    <source>
        <dbReference type="ARBA" id="ARBA00022741"/>
    </source>
</evidence>
<dbReference type="CDD" id="cd03258">
    <property type="entry name" value="ABC_MetN_methionine_transporter"/>
    <property type="match status" value="1"/>
</dbReference>
<dbReference type="InterPro" id="IPR018449">
    <property type="entry name" value="NIL_domain"/>
</dbReference>
<dbReference type="RefSeq" id="WP_153573295.1">
    <property type="nucleotide sequence ID" value="NZ_CP045725.1"/>
</dbReference>
<reference evidence="13 14" key="1">
    <citation type="submission" date="2019-10" db="EMBL/GenBank/DDBJ databases">
        <title>Genomic analysis of Raineyella sp. CBA3103.</title>
        <authorList>
            <person name="Roh S.W."/>
        </authorList>
    </citation>
    <scope>NUCLEOTIDE SEQUENCE [LARGE SCALE GENOMIC DNA]</scope>
    <source>
        <strain evidence="13 14">CBA3103</strain>
    </source>
</reference>
<dbReference type="Pfam" id="PF00005">
    <property type="entry name" value="ABC_tran"/>
    <property type="match status" value="1"/>
</dbReference>
<dbReference type="Gene3D" id="3.40.50.300">
    <property type="entry name" value="P-loop containing nucleotide triphosphate hydrolases"/>
    <property type="match status" value="1"/>
</dbReference>
<dbReference type="InterPro" id="IPR017871">
    <property type="entry name" value="ABC_transporter-like_CS"/>
</dbReference>
<evidence type="ECO:0000313" key="13">
    <source>
        <dbReference type="EMBL" id="QGF24766.1"/>
    </source>
</evidence>
<comment type="function">
    <text evidence="9">Part of the ABC transporter FtsEX involved in cellular division. Has ATPase activity.</text>
</comment>
<protein>
    <submittedName>
        <fullName evidence="13">ATP-binding cassette domain-containing protein</fullName>
    </submittedName>
</protein>
<dbReference type="SUPFAM" id="SSF52540">
    <property type="entry name" value="P-loop containing nucleoside triphosphate hydrolases"/>
    <property type="match status" value="1"/>
</dbReference>
<keyword evidence="3" id="KW-1003">Cell membrane</keyword>
<dbReference type="GO" id="GO:0006865">
    <property type="term" value="P:amino acid transport"/>
    <property type="evidence" value="ECO:0007669"/>
    <property type="project" value="UniProtKB-KW"/>
</dbReference>
<evidence type="ECO:0000256" key="6">
    <source>
        <dbReference type="ARBA" id="ARBA00022967"/>
    </source>
</evidence>
<dbReference type="SUPFAM" id="SSF55021">
    <property type="entry name" value="ACT-like"/>
    <property type="match status" value="1"/>
</dbReference>
<evidence type="ECO:0000256" key="8">
    <source>
        <dbReference type="ARBA" id="ARBA00023136"/>
    </source>
</evidence>
<evidence type="ECO:0000256" key="5">
    <source>
        <dbReference type="ARBA" id="ARBA00022840"/>
    </source>
</evidence>
<dbReference type="SMART" id="SM00382">
    <property type="entry name" value="AAA"/>
    <property type="match status" value="1"/>
</dbReference>
<dbReference type="Gene3D" id="3.30.70.260">
    <property type="match status" value="1"/>
</dbReference>
<dbReference type="PROSITE" id="PS00211">
    <property type="entry name" value="ABC_TRANSPORTER_1"/>
    <property type="match status" value="1"/>
</dbReference>
<organism evidence="13 14">
    <name type="scientific">Raineyella fluvialis</name>
    <dbReference type="NCBI Taxonomy" id="2662261"/>
    <lineage>
        <taxon>Bacteria</taxon>
        <taxon>Bacillati</taxon>
        <taxon>Actinomycetota</taxon>
        <taxon>Actinomycetes</taxon>
        <taxon>Propionibacteriales</taxon>
        <taxon>Propionibacteriaceae</taxon>
        <taxon>Raineyella</taxon>
    </lineage>
</organism>
<evidence type="ECO:0000313" key="14">
    <source>
        <dbReference type="Proteomes" id="UP000386847"/>
    </source>
</evidence>
<feature type="region of interest" description="Disordered" evidence="11">
    <location>
        <begin position="354"/>
        <end position="384"/>
    </location>
</feature>
<dbReference type="AlphaFoldDB" id="A0A5Q2FK99"/>
<dbReference type="GO" id="GO:0005524">
    <property type="term" value="F:ATP binding"/>
    <property type="evidence" value="ECO:0007669"/>
    <property type="project" value="UniProtKB-KW"/>
</dbReference>
<proteinExistence type="inferred from homology"/>
<comment type="similarity">
    <text evidence="1">Belongs to the ABC transporter superfamily.</text>
</comment>
<accession>A0A5Q2FK99</accession>
<dbReference type="GO" id="GO:0016887">
    <property type="term" value="F:ATP hydrolysis activity"/>
    <property type="evidence" value="ECO:0007669"/>
    <property type="project" value="InterPro"/>
</dbReference>
<keyword evidence="14" id="KW-1185">Reference proteome</keyword>
<dbReference type="InterPro" id="IPR027417">
    <property type="entry name" value="P-loop_NTPase"/>
</dbReference>
<keyword evidence="6" id="KW-1278">Translocase</keyword>
<evidence type="ECO:0000256" key="3">
    <source>
        <dbReference type="ARBA" id="ARBA00022475"/>
    </source>
</evidence>
<evidence type="ECO:0000256" key="11">
    <source>
        <dbReference type="SAM" id="MobiDB-lite"/>
    </source>
</evidence>
<feature type="domain" description="ABC transporter" evidence="12">
    <location>
        <begin position="5"/>
        <end position="249"/>
    </location>
</feature>
<evidence type="ECO:0000259" key="12">
    <source>
        <dbReference type="PROSITE" id="PS50893"/>
    </source>
</evidence>
<comment type="subunit">
    <text evidence="10">Homodimer. Forms a membrane-associated complex with FtsX.</text>
</comment>